<accession>A0A266NBF3</accession>
<sequence>MVWQLAQVFWVGGLWLMHLGLLPVLIRIGLAPLLVEEIGNTLGVLLVIFAAVCAIVQALVLAGVEGVESVWRDLRGQLLLMVLLGCAFYLAGYLWLPEALRWQSFFYWVVGFSGLILVLQPVPGKSIRARVARP</sequence>
<proteinExistence type="predicted"/>
<name>A0A266NBF3_9PSED</name>
<feature type="transmembrane region" description="Helical" evidence="1">
    <location>
        <begin position="7"/>
        <end position="30"/>
    </location>
</feature>
<keyword evidence="1" id="KW-1133">Transmembrane helix</keyword>
<comment type="caution">
    <text evidence="2">The sequence shown here is derived from an EMBL/GenBank/DDBJ whole genome shotgun (WGS) entry which is preliminary data.</text>
</comment>
<dbReference type="OrthoDB" id="6894044at2"/>
<dbReference type="AlphaFoldDB" id="A0A266NBF3"/>
<protein>
    <submittedName>
        <fullName evidence="2">MFS transporter</fullName>
    </submittedName>
</protein>
<dbReference type="Proteomes" id="UP000215788">
    <property type="component" value="Unassembled WGS sequence"/>
</dbReference>
<organism evidence="2 3">
    <name type="scientific">Pseudomonas lundensis</name>
    <dbReference type="NCBI Taxonomy" id="86185"/>
    <lineage>
        <taxon>Bacteria</taxon>
        <taxon>Pseudomonadati</taxon>
        <taxon>Pseudomonadota</taxon>
        <taxon>Gammaproteobacteria</taxon>
        <taxon>Pseudomonadales</taxon>
        <taxon>Pseudomonadaceae</taxon>
        <taxon>Pseudomonas</taxon>
    </lineage>
</organism>
<keyword evidence="1" id="KW-0812">Transmembrane</keyword>
<feature type="transmembrane region" description="Helical" evidence="1">
    <location>
        <begin position="102"/>
        <end position="120"/>
    </location>
</feature>
<gene>
    <name evidence="2" type="ORF">CJF39_09320</name>
</gene>
<keyword evidence="1" id="KW-0472">Membrane</keyword>
<dbReference type="RefSeq" id="WP_094993203.1">
    <property type="nucleotide sequence ID" value="NZ_NQKI01000011.1"/>
</dbReference>
<evidence type="ECO:0000313" key="3">
    <source>
        <dbReference type="Proteomes" id="UP000215788"/>
    </source>
</evidence>
<dbReference type="EMBL" id="NQKI01000011">
    <property type="protein sequence ID" value="OZY59799.1"/>
    <property type="molecule type" value="Genomic_DNA"/>
</dbReference>
<evidence type="ECO:0000313" key="2">
    <source>
        <dbReference type="EMBL" id="OZY59799.1"/>
    </source>
</evidence>
<feature type="transmembrane region" description="Helical" evidence="1">
    <location>
        <begin position="76"/>
        <end position="96"/>
    </location>
</feature>
<feature type="transmembrane region" description="Helical" evidence="1">
    <location>
        <begin position="42"/>
        <end position="64"/>
    </location>
</feature>
<reference evidence="2 3" key="1">
    <citation type="submission" date="2017-08" db="EMBL/GenBank/DDBJ databases">
        <title>Genomic and metabolic characterisation of spoilage-associated Pseudomonas species.</title>
        <authorList>
            <person name="Stanborough T."/>
            <person name="Fegan N."/>
            <person name="Powell S.M."/>
            <person name="Singh T."/>
            <person name="Tamplin M.L."/>
            <person name="Chandry P.S."/>
        </authorList>
    </citation>
    <scope>NUCLEOTIDE SEQUENCE [LARGE SCALE GENOMIC DNA]</scope>
    <source>
        <strain evidence="2 3">L1802</strain>
    </source>
</reference>
<evidence type="ECO:0000256" key="1">
    <source>
        <dbReference type="SAM" id="Phobius"/>
    </source>
</evidence>